<sequence>MLTIEAIERIKALAAARGPLLVASDLDGTLAPIVANASEARVPPGTLAVLDRVAQKAKVAVITGRDLNTARRMVPVEGVDVVGSHGLEASFDDPLIPGVDRVALSAALEQVEQQVITAVPSSFLHIERKAVSTAFHFRKAPDLEGPLRRALATLPDGLRLREGKMVLEVLPNADAGKGVALTALIRRYRAKSMLVLGDDATDVAMFEAALEASRKDGLHVLLVGVAGGKETPPRIVELADLVVNSPAEALEVLETLARALGV</sequence>
<keyword evidence="6" id="KW-0460">Magnesium</keyword>
<keyword evidence="6" id="KW-0479">Metal-binding</keyword>
<dbReference type="NCBIfam" id="TIGR00685">
    <property type="entry name" value="T6PP"/>
    <property type="match status" value="1"/>
</dbReference>
<comment type="function">
    <text evidence="5 6">Removes the phosphate from trehalose 6-phosphate to produce free trehalose.</text>
</comment>
<dbReference type="PANTHER" id="PTHR43768:SF3">
    <property type="entry name" value="TREHALOSE 6-PHOSPHATE PHOSPHATASE"/>
    <property type="match status" value="1"/>
</dbReference>
<keyword evidence="4 6" id="KW-0378">Hydrolase</keyword>
<dbReference type="Gene3D" id="3.40.50.1000">
    <property type="entry name" value="HAD superfamily/HAD-like"/>
    <property type="match status" value="1"/>
</dbReference>
<dbReference type="InterPro" id="IPR023214">
    <property type="entry name" value="HAD_sf"/>
</dbReference>
<name>A0A2A9HD66_TEPT2</name>
<comment type="cofactor">
    <cofactor evidence="6">
        <name>Mg(2+)</name>
        <dbReference type="ChEBI" id="CHEBI:18420"/>
    </cofactor>
</comment>
<evidence type="ECO:0000256" key="5">
    <source>
        <dbReference type="ARBA" id="ARBA00024179"/>
    </source>
</evidence>
<comment type="similarity">
    <text evidence="3 6">Belongs to the trehalose phosphatase family.</text>
</comment>
<accession>A0A2A9HD66</accession>
<dbReference type="GO" id="GO:0046872">
    <property type="term" value="F:metal ion binding"/>
    <property type="evidence" value="ECO:0007669"/>
    <property type="project" value="UniProtKB-KW"/>
</dbReference>
<dbReference type="InterPro" id="IPR006379">
    <property type="entry name" value="HAD-SF_hydro_IIB"/>
</dbReference>
<dbReference type="GO" id="GO:0004805">
    <property type="term" value="F:trehalose-phosphatase activity"/>
    <property type="evidence" value="ECO:0007669"/>
    <property type="project" value="UniProtKB-EC"/>
</dbReference>
<dbReference type="EC" id="3.1.3.12" evidence="6"/>
<evidence type="ECO:0000313" key="7">
    <source>
        <dbReference type="EMBL" id="PFG72946.1"/>
    </source>
</evidence>
<dbReference type="Gene3D" id="3.30.70.1020">
    <property type="entry name" value="Trehalose-6-phosphate phosphatase related protein, domain 2"/>
    <property type="match status" value="1"/>
</dbReference>
<dbReference type="GO" id="GO:0005992">
    <property type="term" value="P:trehalose biosynthetic process"/>
    <property type="evidence" value="ECO:0007669"/>
    <property type="project" value="UniProtKB-UniPathway"/>
</dbReference>
<evidence type="ECO:0000256" key="3">
    <source>
        <dbReference type="ARBA" id="ARBA00008770"/>
    </source>
</evidence>
<dbReference type="PANTHER" id="PTHR43768">
    <property type="entry name" value="TREHALOSE 6-PHOSPHATE PHOSPHATASE"/>
    <property type="match status" value="1"/>
</dbReference>
<dbReference type="UniPathway" id="UPA00299"/>
<evidence type="ECO:0000313" key="8">
    <source>
        <dbReference type="Proteomes" id="UP000223071"/>
    </source>
</evidence>
<dbReference type="InterPro" id="IPR003337">
    <property type="entry name" value="Trehalose_PPase"/>
</dbReference>
<evidence type="ECO:0000256" key="6">
    <source>
        <dbReference type="RuleBase" id="RU361117"/>
    </source>
</evidence>
<dbReference type="InterPro" id="IPR044651">
    <property type="entry name" value="OTSB-like"/>
</dbReference>
<dbReference type="RefSeq" id="WP_098502441.1">
    <property type="nucleotide sequence ID" value="NZ_PDJQ01000001.1"/>
</dbReference>
<dbReference type="EMBL" id="PDJQ01000001">
    <property type="protein sequence ID" value="PFG72946.1"/>
    <property type="molecule type" value="Genomic_DNA"/>
</dbReference>
<keyword evidence="8" id="KW-1185">Reference proteome</keyword>
<comment type="caution">
    <text evidence="7">The sequence shown here is derived from an EMBL/GenBank/DDBJ whole genome shotgun (WGS) entry which is preliminary data.</text>
</comment>
<dbReference type="NCBIfam" id="TIGR01484">
    <property type="entry name" value="HAD-SF-IIB"/>
    <property type="match status" value="1"/>
</dbReference>
<dbReference type="AlphaFoldDB" id="A0A2A9HD66"/>
<evidence type="ECO:0000256" key="4">
    <source>
        <dbReference type="ARBA" id="ARBA00022801"/>
    </source>
</evidence>
<evidence type="ECO:0000256" key="1">
    <source>
        <dbReference type="ARBA" id="ARBA00000500"/>
    </source>
</evidence>
<comment type="pathway">
    <text evidence="2 6">Glycan biosynthesis; trehalose biosynthesis.</text>
</comment>
<comment type="catalytic activity">
    <reaction evidence="1 6">
        <text>alpha,alpha-trehalose 6-phosphate + H2O = alpha,alpha-trehalose + phosphate</text>
        <dbReference type="Rhea" id="RHEA:23420"/>
        <dbReference type="ChEBI" id="CHEBI:15377"/>
        <dbReference type="ChEBI" id="CHEBI:16551"/>
        <dbReference type="ChEBI" id="CHEBI:43474"/>
        <dbReference type="ChEBI" id="CHEBI:58429"/>
        <dbReference type="EC" id="3.1.3.12"/>
    </reaction>
</comment>
<gene>
    <name evidence="7" type="ORF">A9A59_0139</name>
</gene>
<reference evidence="7 8" key="1">
    <citation type="submission" date="2017-09" db="EMBL/GenBank/DDBJ databases">
        <title>Sequencing the genomes of two abundant thermophiles in Great Basin hot springs: Thermocrinis jamiesonii and novel Chloroflexi Thermoflexus hugenholtzii.</title>
        <authorList>
            <person name="Hedlund B."/>
        </authorList>
    </citation>
    <scope>NUCLEOTIDE SEQUENCE [LARGE SCALE GENOMIC DNA]</scope>
    <source>
        <strain evidence="7 8">G233</strain>
    </source>
</reference>
<protein>
    <recommendedName>
        <fullName evidence="6">Trehalose 6-phosphate phosphatase</fullName>
        <ecNumber evidence="6">3.1.3.12</ecNumber>
    </recommendedName>
</protein>
<evidence type="ECO:0000256" key="2">
    <source>
        <dbReference type="ARBA" id="ARBA00005199"/>
    </source>
</evidence>
<dbReference type="Pfam" id="PF02358">
    <property type="entry name" value="Trehalose_PPase"/>
    <property type="match status" value="1"/>
</dbReference>
<proteinExistence type="inferred from homology"/>
<organism evidence="7 8">
    <name type="scientific">Tepidiforma thermophila (strain KCTC 52669 / CGMCC 1.13589 / G233)</name>
    <dbReference type="NCBI Taxonomy" id="2761530"/>
    <lineage>
        <taxon>Bacteria</taxon>
        <taxon>Bacillati</taxon>
        <taxon>Chloroflexota</taxon>
        <taxon>Tepidiformia</taxon>
        <taxon>Tepidiformales</taxon>
        <taxon>Tepidiformaceae</taxon>
        <taxon>Tepidiforma</taxon>
    </lineage>
</organism>
<dbReference type="Proteomes" id="UP000223071">
    <property type="component" value="Unassembled WGS sequence"/>
</dbReference>
<dbReference type="SUPFAM" id="SSF56784">
    <property type="entry name" value="HAD-like"/>
    <property type="match status" value="1"/>
</dbReference>
<dbReference type="InterPro" id="IPR036412">
    <property type="entry name" value="HAD-like_sf"/>
</dbReference>